<keyword evidence="4" id="KW-0564">Palmitate</keyword>
<dbReference type="PANTHER" id="PTHR43649:SF33">
    <property type="entry name" value="POLYGALACTURONAN_RHAMNOGALACTURONAN-BINDING PROTEIN YTCQ"/>
    <property type="match status" value="1"/>
</dbReference>
<keyword evidence="7" id="KW-1185">Reference proteome</keyword>
<keyword evidence="5" id="KW-0449">Lipoprotein</keyword>
<proteinExistence type="predicted"/>
<reference evidence="6 7" key="1">
    <citation type="submission" date="2020-06" db="EMBL/GenBank/DDBJ databases">
        <title>Actinomadura xiongansis sp. nov., isolated from soil of Baiyangdian.</title>
        <authorList>
            <person name="Zhang X."/>
        </authorList>
    </citation>
    <scope>NUCLEOTIDE SEQUENCE [LARGE SCALE GENOMIC DNA]</scope>
    <source>
        <strain evidence="6 7">HBUM206468</strain>
    </source>
</reference>
<dbReference type="Gene3D" id="3.40.190.10">
    <property type="entry name" value="Periplasmic binding protein-like II"/>
    <property type="match status" value="1"/>
</dbReference>
<evidence type="ECO:0000256" key="1">
    <source>
        <dbReference type="ARBA" id="ARBA00022475"/>
    </source>
</evidence>
<evidence type="ECO:0000256" key="5">
    <source>
        <dbReference type="ARBA" id="ARBA00023288"/>
    </source>
</evidence>
<gene>
    <name evidence="6" type="ORF">HKK74_22385</name>
</gene>
<evidence type="ECO:0000256" key="4">
    <source>
        <dbReference type="ARBA" id="ARBA00023139"/>
    </source>
</evidence>
<dbReference type="EMBL" id="JABVEC010000017">
    <property type="protein sequence ID" value="MBC6468220.1"/>
    <property type="molecule type" value="Genomic_DNA"/>
</dbReference>
<organism evidence="6 7">
    <name type="scientific">Actinomadura alba</name>
    <dbReference type="NCBI Taxonomy" id="406431"/>
    <lineage>
        <taxon>Bacteria</taxon>
        <taxon>Bacillati</taxon>
        <taxon>Actinomycetota</taxon>
        <taxon>Actinomycetes</taxon>
        <taxon>Streptosporangiales</taxon>
        <taxon>Thermomonosporaceae</taxon>
        <taxon>Actinomadura</taxon>
    </lineage>
</organism>
<dbReference type="Pfam" id="PF01547">
    <property type="entry name" value="SBP_bac_1"/>
    <property type="match status" value="1"/>
</dbReference>
<sequence length="503" mass="53912">MLRVCYVGTSCGGVSIRQLCLLSRTKCSSPRSKSLPWPPPLRLPAGRSADVTVPVVTSQISARQPLSRRSLLRSGLTAGVAGALAPLVSACGGFGTSGGGSGKLVFLSTQFNPIEEGQRFREILTKAGVDTQYVPMDTGPFAARLNAELQAGKPTVNVIGGLYGQLAPFAPGRLEDLSDVAARLSGRGYDREVLDLAKFGTDRTYFIPWMQATFILAASKKALEHLPSGADVNKLTYDQLLAWAKAARSANGKPVFGLPAGPKGLLHRFLEGYLYPSFTGGQITTFRSDDAVRMWEYLRELWSVTVRASTNFEFMQEPLASGQVQIAWDHVARLTEAPTNTPDGFVMVPAPSGPKGRGYMPVVAGLAIPKGAPRQDEAKKLIEALSRPDIQVDVLRKNAFFPAVKASIPADLPPGIRLEAGAVTAQQGASDALLSLAPVGMGARDGELDTVFKNAFTRIVLDGEDIRRTLDRQAKELQRLLDEAKAPCWRPDAAVAGQQCKVA</sequence>
<dbReference type="InterPro" id="IPR050490">
    <property type="entry name" value="Bact_solute-bd_prot1"/>
</dbReference>
<evidence type="ECO:0000313" key="7">
    <source>
        <dbReference type="Proteomes" id="UP000805614"/>
    </source>
</evidence>
<name>A0ABR7LUT8_9ACTN</name>
<keyword evidence="1" id="KW-1003">Cell membrane</keyword>
<dbReference type="Proteomes" id="UP000805614">
    <property type="component" value="Unassembled WGS sequence"/>
</dbReference>
<keyword evidence="2" id="KW-0732">Signal</keyword>
<dbReference type="InterPro" id="IPR006059">
    <property type="entry name" value="SBP"/>
</dbReference>
<comment type="caution">
    <text evidence="6">The sequence shown here is derived from an EMBL/GenBank/DDBJ whole genome shotgun (WGS) entry which is preliminary data.</text>
</comment>
<protein>
    <submittedName>
        <fullName evidence="6">Carbohydrate ABC transporter substrate-binding protein</fullName>
    </submittedName>
</protein>
<evidence type="ECO:0000313" key="6">
    <source>
        <dbReference type="EMBL" id="MBC6468220.1"/>
    </source>
</evidence>
<evidence type="ECO:0000256" key="3">
    <source>
        <dbReference type="ARBA" id="ARBA00023136"/>
    </source>
</evidence>
<evidence type="ECO:0000256" key="2">
    <source>
        <dbReference type="ARBA" id="ARBA00022729"/>
    </source>
</evidence>
<dbReference type="SUPFAM" id="SSF53850">
    <property type="entry name" value="Periplasmic binding protein-like II"/>
    <property type="match status" value="1"/>
</dbReference>
<accession>A0ABR7LUT8</accession>
<keyword evidence="3" id="KW-0472">Membrane</keyword>
<dbReference type="PANTHER" id="PTHR43649">
    <property type="entry name" value="ARABINOSE-BINDING PROTEIN-RELATED"/>
    <property type="match status" value="1"/>
</dbReference>